<keyword evidence="2" id="KW-0805">Transcription regulation</keyword>
<dbReference type="PANTHER" id="PTHR11037">
    <property type="entry name" value="TRANSCRIPTION FACTOR CP2"/>
    <property type="match status" value="1"/>
</dbReference>
<keyword evidence="4" id="KW-0804">Transcription</keyword>
<dbReference type="PANTHER" id="PTHR11037:SF20">
    <property type="entry name" value="PROTEIN GRAINYHEAD"/>
    <property type="match status" value="1"/>
</dbReference>
<dbReference type="GO" id="GO:0001228">
    <property type="term" value="F:DNA-binding transcription activator activity, RNA polymerase II-specific"/>
    <property type="evidence" value="ECO:0007669"/>
    <property type="project" value="TreeGrafter"/>
</dbReference>
<evidence type="ECO:0000256" key="4">
    <source>
        <dbReference type="ARBA" id="ARBA00023163"/>
    </source>
</evidence>
<dbReference type="GO" id="GO:0000978">
    <property type="term" value="F:RNA polymerase II cis-regulatory region sequence-specific DNA binding"/>
    <property type="evidence" value="ECO:0007669"/>
    <property type="project" value="TreeGrafter"/>
</dbReference>
<dbReference type="PROSITE" id="PS51968">
    <property type="entry name" value="GRH_CP2_DB"/>
    <property type="match status" value="1"/>
</dbReference>
<dbReference type="Pfam" id="PF25416">
    <property type="entry name" value="GRHL1_C"/>
    <property type="match status" value="1"/>
</dbReference>
<dbReference type="InterPro" id="IPR057520">
    <property type="entry name" value="GRHL1/CP2_C"/>
</dbReference>
<proteinExistence type="predicted"/>
<keyword evidence="5 6" id="KW-0539">Nucleus</keyword>
<feature type="region of interest" description="Disordered" evidence="7">
    <location>
        <begin position="372"/>
        <end position="393"/>
    </location>
</feature>
<evidence type="ECO:0000313" key="10">
    <source>
        <dbReference type="Proteomes" id="UP000318571"/>
    </source>
</evidence>
<dbReference type="InterPro" id="IPR007604">
    <property type="entry name" value="CP2"/>
</dbReference>
<evidence type="ECO:0000256" key="5">
    <source>
        <dbReference type="ARBA" id="ARBA00023242"/>
    </source>
</evidence>
<evidence type="ECO:0000256" key="1">
    <source>
        <dbReference type="ARBA" id="ARBA00004123"/>
    </source>
</evidence>
<name>A0A553P4A8_TIGCA</name>
<evidence type="ECO:0000259" key="8">
    <source>
        <dbReference type="PROSITE" id="PS51968"/>
    </source>
</evidence>
<dbReference type="OMA" id="EYCASEQ"/>
<reference evidence="9 10" key="1">
    <citation type="journal article" date="2018" name="Nat. Ecol. Evol.">
        <title>Genomic signatures of mitonuclear coevolution across populations of Tigriopus californicus.</title>
        <authorList>
            <person name="Barreto F.S."/>
            <person name="Watson E.T."/>
            <person name="Lima T.G."/>
            <person name="Willett C.S."/>
            <person name="Edmands S."/>
            <person name="Li W."/>
            <person name="Burton R.S."/>
        </authorList>
    </citation>
    <scope>NUCLEOTIDE SEQUENCE [LARGE SCALE GENOMIC DNA]</scope>
    <source>
        <strain evidence="9 10">San Diego</strain>
    </source>
</reference>
<feature type="region of interest" description="Disordered" evidence="7">
    <location>
        <begin position="20"/>
        <end position="55"/>
    </location>
</feature>
<protein>
    <recommendedName>
        <fullName evidence="8">Grh/CP2 DB domain-containing protein</fullName>
    </recommendedName>
</protein>
<dbReference type="STRING" id="6832.A0A553P4A8"/>
<feature type="region of interest" description="Disordered" evidence="7">
    <location>
        <begin position="119"/>
        <end position="181"/>
    </location>
</feature>
<keyword evidence="10" id="KW-1185">Reference proteome</keyword>
<gene>
    <name evidence="9" type="ORF">TCAL_10389</name>
</gene>
<accession>A0A553P4A8</accession>
<evidence type="ECO:0000256" key="7">
    <source>
        <dbReference type="SAM" id="MobiDB-lite"/>
    </source>
</evidence>
<evidence type="ECO:0000313" key="9">
    <source>
        <dbReference type="EMBL" id="TRY72490.1"/>
    </source>
</evidence>
<evidence type="ECO:0000256" key="3">
    <source>
        <dbReference type="ARBA" id="ARBA00023125"/>
    </source>
</evidence>
<evidence type="ECO:0000256" key="2">
    <source>
        <dbReference type="ARBA" id="ARBA00023015"/>
    </source>
</evidence>
<organism evidence="9 10">
    <name type="scientific">Tigriopus californicus</name>
    <name type="common">Marine copepod</name>
    <dbReference type="NCBI Taxonomy" id="6832"/>
    <lineage>
        <taxon>Eukaryota</taxon>
        <taxon>Metazoa</taxon>
        <taxon>Ecdysozoa</taxon>
        <taxon>Arthropoda</taxon>
        <taxon>Crustacea</taxon>
        <taxon>Multicrustacea</taxon>
        <taxon>Hexanauplia</taxon>
        <taxon>Copepoda</taxon>
        <taxon>Harpacticoida</taxon>
        <taxon>Harpacticidae</taxon>
        <taxon>Tigriopus</taxon>
    </lineage>
</organism>
<comment type="caution">
    <text evidence="9">The sequence shown here is derived from an EMBL/GenBank/DDBJ whole genome shotgun (WGS) entry which is preliminary data.</text>
</comment>
<dbReference type="Proteomes" id="UP000318571">
    <property type="component" value="Chromosome 7"/>
</dbReference>
<dbReference type="AlphaFoldDB" id="A0A553P4A8"/>
<keyword evidence="3 6" id="KW-0238">DNA-binding</keyword>
<sequence length="630" mass="69285">MHPSSKPSLSLDSFDQRTTVSVAEQRAPVSLGRTSPNRLRISSEEVTPSGSRFGPTFRLTHGGRAGPIASEGRSPLTATLAALMRNAEANAAPRRVFDANRGFSPVSMDLPESSLVALGPASDSSLTDSTTLDEGPGMHPSSQLLGDTFLSAEGSSPNRGSKKGRKRAREDSQDNSDFRGVTSPSVQLGTWLNSACKEGFVYTLDAPTSGFVRHGEDSLTYLNKDQFYGLTLEYCASEQWACPSDTAVSIIMLQFREKKEREEARNHWRFWQKRQHSSQTRLLDLDIKNSSGVSIPFNEIAHNAVMICWQPRVAAAQVQVAIRCLSTDFSSQKGVKGIPLHIQVDTYDGEKPNGLVDRAFCQIKTFCDKGAERKTREEERRMMRSGSSSNFTFQPQPQSLFQRAFDLVTEPILYDASMTPSPAFVVTNNVAGMGDDLSDSPDILPSPVLAERISEARDTHHGLGDHSEESSRAKGNRVMLYVRQDEEEILTPVHVVPPSAPGLIRAIASKYVLDAIDVRFLFRRTHNDLLVKMDDEMIRHYVDGDVFIMKVLSTRDIGNGKEFFDIILEDAILQKAGVNTLSKPVKIANKNNPLKGFRLSAQLHQGTNIVGDGSQGRFSKVFGSGIGAPH</sequence>
<feature type="compositionally biased region" description="Low complexity" evidence="7">
    <location>
        <begin position="122"/>
        <end position="133"/>
    </location>
</feature>
<dbReference type="EMBL" id="VCGU01000008">
    <property type="protein sequence ID" value="TRY72490.1"/>
    <property type="molecule type" value="Genomic_DNA"/>
</dbReference>
<dbReference type="GO" id="GO:0005634">
    <property type="term" value="C:nucleus"/>
    <property type="evidence" value="ECO:0007669"/>
    <property type="project" value="UniProtKB-SubCell"/>
</dbReference>
<evidence type="ECO:0000256" key="6">
    <source>
        <dbReference type="PROSITE-ProRule" id="PRU01313"/>
    </source>
</evidence>
<dbReference type="InterPro" id="IPR040167">
    <property type="entry name" value="TF_CP2-like"/>
</dbReference>
<feature type="compositionally biased region" description="Basic and acidic residues" evidence="7">
    <location>
        <begin position="372"/>
        <end position="382"/>
    </location>
</feature>
<feature type="domain" description="Grh/CP2 DB" evidence="8">
    <location>
        <begin position="196"/>
        <end position="424"/>
    </location>
</feature>
<dbReference type="Pfam" id="PF04516">
    <property type="entry name" value="CP2"/>
    <property type="match status" value="1"/>
</dbReference>
<comment type="subcellular location">
    <subcellularLocation>
        <location evidence="1 6">Nucleus</location>
    </subcellularLocation>
</comment>